<evidence type="ECO:0000313" key="2">
    <source>
        <dbReference type="Proteomes" id="UP001396334"/>
    </source>
</evidence>
<dbReference type="EMBL" id="JBBPBN010000019">
    <property type="protein sequence ID" value="KAK9017934.1"/>
    <property type="molecule type" value="Genomic_DNA"/>
</dbReference>
<dbReference type="PANTHER" id="PTHR33702:SF5">
    <property type="entry name" value="OS01G0308600 PROTEIN"/>
    <property type="match status" value="1"/>
</dbReference>
<proteinExistence type="predicted"/>
<reference evidence="1 2" key="1">
    <citation type="journal article" date="2024" name="G3 (Bethesda)">
        <title>Genome assembly of Hibiscus sabdariffa L. provides insights into metabolisms of medicinal natural products.</title>
        <authorList>
            <person name="Kim T."/>
        </authorList>
    </citation>
    <scope>NUCLEOTIDE SEQUENCE [LARGE SCALE GENOMIC DNA]</scope>
    <source>
        <strain evidence="1">TK-2024</strain>
        <tissue evidence="1">Old leaves</tissue>
    </source>
</reference>
<evidence type="ECO:0000313" key="1">
    <source>
        <dbReference type="EMBL" id="KAK9017934.1"/>
    </source>
</evidence>
<dbReference type="Proteomes" id="UP001396334">
    <property type="component" value="Unassembled WGS sequence"/>
</dbReference>
<organism evidence="1 2">
    <name type="scientific">Hibiscus sabdariffa</name>
    <name type="common">roselle</name>
    <dbReference type="NCBI Taxonomy" id="183260"/>
    <lineage>
        <taxon>Eukaryota</taxon>
        <taxon>Viridiplantae</taxon>
        <taxon>Streptophyta</taxon>
        <taxon>Embryophyta</taxon>
        <taxon>Tracheophyta</taxon>
        <taxon>Spermatophyta</taxon>
        <taxon>Magnoliopsida</taxon>
        <taxon>eudicotyledons</taxon>
        <taxon>Gunneridae</taxon>
        <taxon>Pentapetalae</taxon>
        <taxon>rosids</taxon>
        <taxon>malvids</taxon>
        <taxon>Malvales</taxon>
        <taxon>Malvaceae</taxon>
        <taxon>Malvoideae</taxon>
        <taxon>Hibiscus</taxon>
    </lineage>
</organism>
<gene>
    <name evidence="1" type="ORF">V6N11_000930</name>
</gene>
<sequence>MEGISVSVYKSLRAYWKRKDYVKLNGSTGARRSKVVELGSTRRRRRRRRIRIKAKLRIVPSPKKLFVWLRDAYVKMMQGLANSGVVVNTGYGGAIGGGGRNISAFGKRPVKEHGGKMIVDVYKSLAMAQGQLLPREAAKLSSAIICQQNNIIEGN</sequence>
<protein>
    <submittedName>
        <fullName evidence="1">Uncharacterized protein</fullName>
    </submittedName>
</protein>
<keyword evidence="2" id="KW-1185">Reference proteome</keyword>
<comment type="caution">
    <text evidence="1">The sequence shown here is derived from an EMBL/GenBank/DDBJ whole genome shotgun (WGS) entry which is preliminary data.</text>
</comment>
<dbReference type="PANTHER" id="PTHR33702">
    <property type="entry name" value="BNAA09G40010D PROTEIN"/>
    <property type="match status" value="1"/>
</dbReference>
<accession>A0ABR2RYX6</accession>
<name>A0ABR2RYX6_9ROSI</name>